<accession>A0ABT7ZT38</accession>
<reference evidence="3 4" key="1">
    <citation type="journal article" date="2023" name="Int. J. Syst. Evol. Microbiol.">
        <title>Winogradskyella bathintestinalis sp. nov., isolated from the intestine of the deep-sea loosejaw dragonfish, Malacosteus niger.</title>
        <authorList>
            <person name="Uniacke-Lowe S."/>
            <person name="Johnson C.N."/>
            <person name="Stanton C."/>
            <person name="Hill C."/>
            <person name="Ross P."/>
        </authorList>
    </citation>
    <scope>NUCLEOTIDE SEQUENCE [LARGE SCALE GENOMIC DNA]</scope>
    <source>
        <strain evidence="3 4">APC 3343</strain>
    </source>
</reference>
<dbReference type="PRINTS" id="PR01438">
    <property type="entry name" value="UNVRSLSTRESS"/>
</dbReference>
<dbReference type="PANTHER" id="PTHR46268">
    <property type="entry name" value="STRESS RESPONSE PROTEIN NHAX"/>
    <property type="match status" value="1"/>
</dbReference>
<evidence type="ECO:0000256" key="1">
    <source>
        <dbReference type="ARBA" id="ARBA00008791"/>
    </source>
</evidence>
<dbReference type="InterPro" id="IPR006015">
    <property type="entry name" value="Universal_stress_UspA"/>
</dbReference>
<sequence>MKKNILIPTDFSVNATSAMDYALKLYANENCNFYFLHSWSFSESSTRTYITTDYIDQLKVDSINALNALKDRVENTNSNTEHSFEIVHSAERLTDAIDTAIKSFNIDLIIMGTKGATGAKEIFLGSNTVKVIQKNKQCPVLIVPDGFIYKKPKQIAFPTDYKRFYGEEIIELKRLSELNESTIEILHITEEEELTELQDYNYTMLKLYLKDLDYSFHSMPNLTNKTLIIQDFIEQQKIDVLVMINYKHSFIENIIKEPIIRKIGFQPTIPFLVIPCRTQ</sequence>
<dbReference type="RefSeq" id="WP_290205876.1">
    <property type="nucleotide sequence ID" value="NZ_JASDDK010000002.1"/>
</dbReference>
<name>A0ABT7ZT38_9FLAO</name>
<dbReference type="InterPro" id="IPR006016">
    <property type="entry name" value="UspA"/>
</dbReference>
<dbReference type="EMBL" id="JASDDK010000002">
    <property type="protein sequence ID" value="MDN3492167.1"/>
    <property type="molecule type" value="Genomic_DNA"/>
</dbReference>
<gene>
    <name evidence="3" type="ORF">QMA06_05510</name>
</gene>
<evidence type="ECO:0000259" key="2">
    <source>
        <dbReference type="Pfam" id="PF00582"/>
    </source>
</evidence>
<comment type="similarity">
    <text evidence="1">Belongs to the universal stress protein A family.</text>
</comment>
<dbReference type="Gene3D" id="3.40.50.12370">
    <property type="match status" value="1"/>
</dbReference>
<dbReference type="Proteomes" id="UP001231197">
    <property type="component" value="Unassembled WGS sequence"/>
</dbReference>
<dbReference type="Pfam" id="PF00582">
    <property type="entry name" value="Usp"/>
    <property type="match status" value="1"/>
</dbReference>
<protein>
    <submittedName>
        <fullName evidence="3">Universal stress protein</fullName>
    </submittedName>
</protein>
<organism evidence="3 4">
    <name type="scientific">Winogradskyella bathintestinalis</name>
    <dbReference type="NCBI Taxonomy" id="3035208"/>
    <lineage>
        <taxon>Bacteria</taxon>
        <taxon>Pseudomonadati</taxon>
        <taxon>Bacteroidota</taxon>
        <taxon>Flavobacteriia</taxon>
        <taxon>Flavobacteriales</taxon>
        <taxon>Flavobacteriaceae</taxon>
        <taxon>Winogradskyella</taxon>
    </lineage>
</organism>
<dbReference type="PANTHER" id="PTHR46268:SF6">
    <property type="entry name" value="UNIVERSAL STRESS PROTEIN UP12"/>
    <property type="match status" value="1"/>
</dbReference>
<feature type="domain" description="UspA" evidence="2">
    <location>
        <begin position="2"/>
        <end position="144"/>
    </location>
</feature>
<dbReference type="CDD" id="cd00293">
    <property type="entry name" value="USP-like"/>
    <property type="match status" value="1"/>
</dbReference>
<comment type="caution">
    <text evidence="3">The sequence shown here is derived from an EMBL/GenBank/DDBJ whole genome shotgun (WGS) entry which is preliminary data.</text>
</comment>
<evidence type="ECO:0000313" key="3">
    <source>
        <dbReference type="EMBL" id="MDN3492167.1"/>
    </source>
</evidence>
<proteinExistence type="inferred from homology"/>
<dbReference type="SUPFAM" id="SSF52402">
    <property type="entry name" value="Adenine nucleotide alpha hydrolases-like"/>
    <property type="match status" value="2"/>
</dbReference>
<keyword evidence="4" id="KW-1185">Reference proteome</keyword>
<evidence type="ECO:0000313" key="4">
    <source>
        <dbReference type="Proteomes" id="UP001231197"/>
    </source>
</evidence>